<feature type="region of interest" description="Disordered" evidence="2">
    <location>
        <begin position="146"/>
        <end position="190"/>
    </location>
</feature>
<comment type="caution">
    <text evidence="3">The sequence shown here is derived from an EMBL/GenBank/DDBJ whole genome shotgun (WGS) entry which is preliminary data.</text>
</comment>
<feature type="compositionally biased region" description="Polar residues" evidence="2">
    <location>
        <begin position="177"/>
        <end position="189"/>
    </location>
</feature>
<evidence type="ECO:0000256" key="1">
    <source>
        <dbReference type="SAM" id="Coils"/>
    </source>
</evidence>
<feature type="compositionally biased region" description="Basic and acidic residues" evidence="2">
    <location>
        <begin position="506"/>
        <end position="519"/>
    </location>
</feature>
<dbReference type="RefSeq" id="XP_027614527.1">
    <property type="nucleotide sequence ID" value="XM_027758726.1"/>
</dbReference>
<feature type="compositionally biased region" description="Basic residues" evidence="2">
    <location>
        <begin position="496"/>
        <end position="505"/>
    </location>
</feature>
<proteinExistence type="predicted"/>
<dbReference type="AlphaFoldDB" id="A0A401GPC8"/>
<organism evidence="3 4">
    <name type="scientific">Sparassis crispa</name>
    <dbReference type="NCBI Taxonomy" id="139825"/>
    <lineage>
        <taxon>Eukaryota</taxon>
        <taxon>Fungi</taxon>
        <taxon>Dikarya</taxon>
        <taxon>Basidiomycota</taxon>
        <taxon>Agaricomycotina</taxon>
        <taxon>Agaricomycetes</taxon>
        <taxon>Polyporales</taxon>
        <taxon>Sparassidaceae</taxon>
        <taxon>Sparassis</taxon>
    </lineage>
</organism>
<dbReference type="InParanoid" id="A0A401GPC8"/>
<dbReference type="EMBL" id="BFAD01000005">
    <property type="protein sequence ID" value="GBE83614.1"/>
    <property type="molecule type" value="Genomic_DNA"/>
</dbReference>
<name>A0A401GPC8_9APHY</name>
<dbReference type="Proteomes" id="UP000287166">
    <property type="component" value="Unassembled WGS sequence"/>
</dbReference>
<evidence type="ECO:0000313" key="3">
    <source>
        <dbReference type="EMBL" id="GBE83614.1"/>
    </source>
</evidence>
<evidence type="ECO:0000256" key="2">
    <source>
        <dbReference type="SAM" id="MobiDB-lite"/>
    </source>
</evidence>
<feature type="compositionally biased region" description="Acidic residues" evidence="2">
    <location>
        <begin position="451"/>
        <end position="463"/>
    </location>
</feature>
<protein>
    <submittedName>
        <fullName evidence="3">Uncharacterized protein</fullName>
    </submittedName>
</protein>
<reference evidence="3 4" key="1">
    <citation type="journal article" date="2018" name="Sci. Rep.">
        <title>Genome sequence of the cauliflower mushroom Sparassis crispa (Hanabiratake) and its association with beneficial usage.</title>
        <authorList>
            <person name="Kiyama R."/>
            <person name="Furutani Y."/>
            <person name="Kawaguchi K."/>
            <person name="Nakanishi T."/>
        </authorList>
    </citation>
    <scope>NUCLEOTIDE SEQUENCE [LARGE SCALE GENOMIC DNA]</scope>
</reference>
<dbReference type="GeneID" id="38780531"/>
<keyword evidence="1" id="KW-0175">Coiled coil</keyword>
<feature type="region of interest" description="Disordered" evidence="2">
    <location>
        <begin position="432"/>
        <end position="519"/>
    </location>
</feature>
<keyword evidence="4" id="KW-1185">Reference proteome</keyword>
<sequence length="519" mass="59188">MEVAADPDLSREFIQLLNKELQETRFKLQVAEEKSDSLIKESQGIKRALFERDNHIRDQTQQLFNLRQQYEARGAELAVSQQAVDALRHNEQMLKKVDIGQSKNVRDQELAIELQKNGALIGEQQERISKLQEQLRLLEETTQQIRRGHPRIGSRDGFPRAHASSTDDDRRARQHSLCESGSVVTTSAEQHGRLEEMAQLKKQLEDLKAQIDGPQKFSTFVQVFLPSLPGPLPRRHEIVSSIIGVDSVEAYWKNSRYPRDWILHHLPGEHCPMEFSRLSWRGPHAFVVSPTHIYSLASGRKRGRSWNQNDEFTRLIGCRREIFYTTDDTTFYAGTYQFLEGPRDLQVSDLVNVEEWPLDQEKLISMFGFTNAAALSPSAIQSLLCNLYQQGIAKVNIFCLQNIGFNEEYYRAMKDEENRAKWDLQNTENTISAVRPAMLSQSRKRNRGAEDEANDSTDDDSDGDTIRDADYGTDGRTGGGTDGDDDPNLPSSVVVNHRKKVKKARLPCDRHAKNSDHDV</sequence>
<accession>A0A401GPC8</accession>
<feature type="compositionally biased region" description="Basic and acidic residues" evidence="2">
    <location>
        <begin position="153"/>
        <end position="171"/>
    </location>
</feature>
<gene>
    <name evidence="3" type="ORF">SCP_0506690</name>
</gene>
<feature type="coiled-coil region" evidence="1">
    <location>
        <begin position="14"/>
        <end position="41"/>
    </location>
</feature>
<evidence type="ECO:0000313" key="4">
    <source>
        <dbReference type="Proteomes" id="UP000287166"/>
    </source>
</evidence>